<sequence>MAAFRTTGYLKQLASRLRESATYATSTQPKMKAYAPTADLGYVEESSHVKKARKGDFIPVYVAMGMIALSTTLGLRTASQELMHSPQVRVKKKLRETVPEVEEPDRIINEADNFIKKSFFRKVAHIRDFHHSQPVPDTIQKDCFVHMKRKAETLKTVGVDPKRRVLDH</sequence>
<organism evidence="2 3">
    <name type="scientific">Rubroshorea leprosula</name>
    <dbReference type="NCBI Taxonomy" id="152421"/>
    <lineage>
        <taxon>Eukaryota</taxon>
        <taxon>Viridiplantae</taxon>
        <taxon>Streptophyta</taxon>
        <taxon>Embryophyta</taxon>
        <taxon>Tracheophyta</taxon>
        <taxon>Spermatophyta</taxon>
        <taxon>Magnoliopsida</taxon>
        <taxon>eudicotyledons</taxon>
        <taxon>Gunneridae</taxon>
        <taxon>Pentapetalae</taxon>
        <taxon>rosids</taxon>
        <taxon>malvids</taxon>
        <taxon>Malvales</taxon>
        <taxon>Dipterocarpaceae</taxon>
        <taxon>Rubroshorea</taxon>
    </lineage>
</organism>
<keyword evidence="3" id="KW-1185">Reference proteome</keyword>
<feature type="transmembrane region" description="Helical" evidence="1">
    <location>
        <begin position="57"/>
        <end position="75"/>
    </location>
</feature>
<reference evidence="2 3" key="1">
    <citation type="journal article" date="2021" name="Commun. Biol.">
        <title>The genome of Shorea leprosula (Dipterocarpaceae) highlights the ecological relevance of drought in aseasonal tropical rainforests.</title>
        <authorList>
            <person name="Ng K.K.S."/>
            <person name="Kobayashi M.J."/>
            <person name="Fawcett J.A."/>
            <person name="Hatakeyama M."/>
            <person name="Paape T."/>
            <person name="Ng C.H."/>
            <person name="Ang C.C."/>
            <person name="Tnah L.H."/>
            <person name="Lee C.T."/>
            <person name="Nishiyama T."/>
            <person name="Sese J."/>
            <person name="O'Brien M.J."/>
            <person name="Copetti D."/>
            <person name="Mohd Noor M.I."/>
            <person name="Ong R.C."/>
            <person name="Putra M."/>
            <person name="Sireger I.Z."/>
            <person name="Indrioko S."/>
            <person name="Kosugi Y."/>
            <person name="Izuno A."/>
            <person name="Isagi Y."/>
            <person name="Lee S.L."/>
            <person name="Shimizu K.K."/>
        </authorList>
    </citation>
    <scope>NUCLEOTIDE SEQUENCE [LARGE SCALE GENOMIC DNA]</scope>
    <source>
        <strain evidence="2">214</strain>
    </source>
</reference>
<dbReference type="AlphaFoldDB" id="A0AAV5K4N6"/>
<protein>
    <submittedName>
        <fullName evidence="2">Uncharacterized protein</fullName>
    </submittedName>
</protein>
<proteinExistence type="predicted"/>
<dbReference type="PANTHER" id="PTHR33919">
    <property type="entry name" value="OS09G0127700 PROTEIN"/>
    <property type="match status" value="1"/>
</dbReference>
<dbReference type="PANTHER" id="PTHR33919:SF11">
    <property type="entry name" value="EXPRESSED PROTEIN"/>
    <property type="match status" value="1"/>
</dbReference>
<comment type="caution">
    <text evidence="2">The sequence shown here is derived from an EMBL/GenBank/DDBJ whole genome shotgun (WGS) entry which is preliminary data.</text>
</comment>
<dbReference type="Proteomes" id="UP001054252">
    <property type="component" value="Unassembled WGS sequence"/>
</dbReference>
<evidence type="ECO:0000256" key="1">
    <source>
        <dbReference type="SAM" id="Phobius"/>
    </source>
</evidence>
<gene>
    <name evidence="2" type="ORF">SLEP1_g27966</name>
</gene>
<keyword evidence="1" id="KW-0812">Transmembrane</keyword>
<name>A0AAV5K4N6_9ROSI</name>
<accession>A0AAV5K4N6</accession>
<dbReference type="EMBL" id="BPVZ01000048">
    <property type="protein sequence ID" value="GKV17455.1"/>
    <property type="molecule type" value="Genomic_DNA"/>
</dbReference>
<keyword evidence="1" id="KW-1133">Transmembrane helix</keyword>
<evidence type="ECO:0000313" key="2">
    <source>
        <dbReference type="EMBL" id="GKV17455.1"/>
    </source>
</evidence>
<keyword evidence="1" id="KW-0472">Membrane</keyword>
<evidence type="ECO:0000313" key="3">
    <source>
        <dbReference type="Proteomes" id="UP001054252"/>
    </source>
</evidence>